<dbReference type="PANTHER" id="PTHR31391">
    <property type="entry name" value="B3 DOMAIN-CONTAINING PROTEIN OS11G0197600-RELATED"/>
    <property type="match status" value="1"/>
</dbReference>
<dbReference type="Proteomes" id="UP000594638">
    <property type="component" value="Unassembled WGS sequence"/>
</dbReference>
<proteinExistence type="predicted"/>
<dbReference type="OrthoDB" id="1605554at2759"/>
<evidence type="ECO:0000256" key="6">
    <source>
        <dbReference type="SAM" id="MobiDB-lite"/>
    </source>
</evidence>
<reference evidence="8 9" key="1">
    <citation type="submission" date="2019-12" db="EMBL/GenBank/DDBJ databases">
        <authorList>
            <person name="Alioto T."/>
            <person name="Alioto T."/>
            <person name="Gomez Garrido J."/>
        </authorList>
    </citation>
    <scope>NUCLEOTIDE SEQUENCE [LARGE SCALE GENOMIC DNA]</scope>
</reference>
<dbReference type="InterPro" id="IPR003340">
    <property type="entry name" value="B3_DNA-bd"/>
</dbReference>
<dbReference type="AlphaFoldDB" id="A0A8S0V6V8"/>
<name>A0A8S0V6V8_OLEEU</name>
<dbReference type="InterPro" id="IPR044837">
    <property type="entry name" value="REM16-like"/>
</dbReference>
<dbReference type="EMBL" id="CACTIH010009292">
    <property type="protein sequence ID" value="CAA3029143.1"/>
    <property type="molecule type" value="Genomic_DNA"/>
</dbReference>
<dbReference type="GO" id="GO:0003677">
    <property type="term" value="F:DNA binding"/>
    <property type="evidence" value="ECO:0007669"/>
    <property type="project" value="UniProtKB-KW"/>
</dbReference>
<dbReference type="GO" id="GO:0005634">
    <property type="term" value="C:nucleus"/>
    <property type="evidence" value="ECO:0007669"/>
    <property type="project" value="UniProtKB-SubCell"/>
</dbReference>
<evidence type="ECO:0000313" key="9">
    <source>
        <dbReference type="Proteomes" id="UP000594638"/>
    </source>
</evidence>
<keyword evidence="5" id="KW-0539">Nucleus</keyword>
<feature type="region of interest" description="Disordered" evidence="6">
    <location>
        <begin position="284"/>
        <end position="312"/>
    </location>
</feature>
<comment type="subcellular location">
    <subcellularLocation>
        <location evidence="1">Nucleus</location>
    </subcellularLocation>
</comment>
<keyword evidence="4" id="KW-0804">Transcription</keyword>
<dbReference type="Pfam" id="PF02362">
    <property type="entry name" value="B3"/>
    <property type="match status" value="1"/>
</dbReference>
<dbReference type="Gene3D" id="2.40.330.10">
    <property type="entry name" value="DNA-binding pseudobarrel domain"/>
    <property type="match status" value="1"/>
</dbReference>
<dbReference type="PANTHER" id="PTHR31391:SF67">
    <property type="entry name" value="TF-B3 DOMAIN-CONTAINING PROTEIN"/>
    <property type="match status" value="1"/>
</dbReference>
<evidence type="ECO:0000256" key="2">
    <source>
        <dbReference type="ARBA" id="ARBA00023015"/>
    </source>
</evidence>
<evidence type="ECO:0000259" key="7">
    <source>
        <dbReference type="PROSITE" id="PS50863"/>
    </source>
</evidence>
<dbReference type="Gramene" id="OE9A018695T2">
    <property type="protein sequence ID" value="OE9A018695C2"/>
    <property type="gene ID" value="OE9A018695"/>
</dbReference>
<evidence type="ECO:0000256" key="1">
    <source>
        <dbReference type="ARBA" id="ARBA00004123"/>
    </source>
</evidence>
<gene>
    <name evidence="8" type="ORF">OLEA9_A018695</name>
</gene>
<evidence type="ECO:0000256" key="5">
    <source>
        <dbReference type="ARBA" id="ARBA00023242"/>
    </source>
</evidence>
<sequence>MEAKKFKQKLYEFETQNCKNEDDANIIAESSQKKRKRMQSVTKKNMVSERPLSLKSKDKQVSSRNSKKLGRSKGKRTRFSDIYDNIEAKYSVMERAERVVARLANEVPSFGKCMLPSNVAHGFWLHLPKSFCSQHLPNHDATVVLVDEWANEYETSYLLYRHGLSAGWRGFSVSHRLLKGDILIFELIEPCKLKVQIVRVNETDVVEAALCLLNLNACQNGVNLGKSFSIVASVLFIINGPKNIIIFYLLSFGILHLEDLVKKDNKKHKKVKYVEPFLSDISTPLESSQSKGKNTLNSSLDQSESNSDDFGSQVLQGSEVPNRLCYSETPFLHDHPHNGVTCS</sequence>
<keyword evidence="2" id="KW-0805">Transcription regulation</keyword>
<evidence type="ECO:0000313" key="8">
    <source>
        <dbReference type="EMBL" id="CAA3029143.1"/>
    </source>
</evidence>
<dbReference type="SUPFAM" id="SSF101936">
    <property type="entry name" value="DNA-binding pseudobarrel domain"/>
    <property type="match status" value="1"/>
</dbReference>
<evidence type="ECO:0000256" key="4">
    <source>
        <dbReference type="ARBA" id="ARBA00023163"/>
    </source>
</evidence>
<protein>
    <recommendedName>
        <fullName evidence="7">TF-B3 domain-containing protein</fullName>
    </recommendedName>
</protein>
<dbReference type="SMART" id="SM01019">
    <property type="entry name" value="B3"/>
    <property type="match status" value="1"/>
</dbReference>
<dbReference type="InterPro" id="IPR015300">
    <property type="entry name" value="DNA-bd_pseudobarrel_sf"/>
</dbReference>
<dbReference type="PROSITE" id="PS50863">
    <property type="entry name" value="B3"/>
    <property type="match status" value="1"/>
</dbReference>
<accession>A0A8S0V6V8</accession>
<keyword evidence="3" id="KW-0238">DNA-binding</keyword>
<keyword evidence="9" id="KW-1185">Reference proteome</keyword>
<comment type="caution">
    <text evidence="8">The sequence shown here is derived from an EMBL/GenBank/DDBJ whole genome shotgun (WGS) entry which is preliminary data.</text>
</comment>
<feature type="region of interest" description="Disordered" evidence="6">
    <location>
        <begin position="24"/>
        <end position="73"/>
    </location>
</feature>
<dbReference type="CDD" id="cd10017">
    <property type="entry name" value="B3_DNA"/>
    <property type="match status" value="1"/>
</dbReference>
<feature type="domain" description="TF-B3" evidence="7">
    <location>
        <begin position="110"/>
        <end position="201"/>
    </location>
</feature>
<evidence type="ECO:0000256" key="3">
    <source>
        <dbReference type="ARBA" id="ARBA00023125"/>
    </source>
</evidence>
<organism evidence="8 9">
    <name type="scientific">Olea europaea subsp. europaea</name>
    <dbReference type="NCBI Taxonomy" id="158383"/>
    <lineage>
        <taxon>Eukaryota</taxon>
        <taxon>Viridiplantae</taxon>
        <taxon>Streptophyta</taxon>
        <taxon>Embryophyta</taxon>
        <taxon>Tracheophyta</taxon>
        <taxon>Spermatophyta</taxon>
        <taxon>Magnoliopsida</taxon>
        <taxon>eudicotyledons</taxon>
        <taxon>Gunneridae</taxon>
        <taxon>Pentapetalae</taxon>
        <taxon>asterids</taxon>
        <taxon>lamiids</taxon>
        <taxon>Lamiales</taxon>
        <taxon>Oleaceae</taxon>
        <taxon>Oleeae</taxon>
        <taxon>Olea</taxon>
    </lineage>
</organism>